<feature type="compositionally biased region" description="Low complexity" evidence="7">
    <location>
        <begin position="674"/>
        <end position="690"/>
    </location>
</feature>
<evidence type="ECO:0000313" key="11">
    <source>
        <dbReference type="RefSeq" id="XP_026190362.1"/>
    </source>
</evidence>
<feature type="transmembrane region" description="Helical" evidence="8">
    <location>
        <begin position="301"/>
        <end position="322"/>
    </location>
</feature>
<dbReference type="GeneID" id="34620255"/>
<reference evidence="11" key="1">
    <citation type="submission" date="2025-08" db="UniProtKB">
        <authorList>
            <consortium name="RefSeq"/>
        </authorList>
    </citation>
    <scope>IDENTIFICATION</scope>
</reference>
<feature type="transmembrane region" description="Helical" evidence="8">
    <location>
        <begin position="1022"/>
        <end position="1042"/>
    </location>
</feature>
<feature type="transmembrane region" description="Helical" evidence="8">
    <location>
        <begin position="1048"/>
        <end position="1067"/>
    </location>
</feature>
<feature type="transmembrane region" description="Helical" evidence="8">
    <location>
        <begin position="975"/>
        <end position="1001"/>
    </location>
</feature>
<comment type="similarity">
    <text evidence="6">Belongs to the major facilitator superfamily. Spinster (TC 2.A.1.49) family.</text>
</comment>
<organism evidence="10 11">
    <name type="scientific">Cyclospora cayetanensis</name>
    <dbReference type="NCBI Taxonomy" id="88456"/>
    <lineage>
        <taxon>Eukaryota</taxon>
        <taxon>Sar</taxon>
        <taxon>Alveolata</taxon>
        <taxon>Apicomplexa</taxon>
        <taxon>Conoidasida</taxon>
        <taxon>Coccidia</taxon>
        <taxon>Eucoccidiorida</taxon>
        <taxon>Eimeriorina</taxon>
        <taxon>Eimeriidae</taxon>
        <taxon>Cyclospora</taxon>
    </lineage>
</organism>
<dbReference type="GO" id="GO:0022857">
    <property type="term" value="F:transmembrane transporter activity"/>
    <property type="evidence" value="ECO:0007669"/>
    <property type="project" value="InterPro"/>
</dbReference>
<feature type="region of interest" description="Disordered" evidence="7">
    <location>
        <begin position="548"/>
        <end position="569"/>
    </location>
</feature>
<dbReference type="RefSeq" id="XP_026190362.1">
    <property type="nucleotide sequence ID" value="XM_026334577.1"/>
</dbReference>
<feature type="transmembrane region" description="Helical" evidence="8">
    <location>
        <begin position="829"/>
        <end position="853"/>
    </location>
</feature>
<evidence type="ECO:0000256" key="4">
    <source>
        <dbReference type="ARBA" id="ARBA00022989"/>
    </source>
</evidence>
<evidence type="ECO:0000256" key="3">
    <source>
        <dbReference type="ARBA" id="ARBA00022692"/>
    </source>
</evidence>
<name>A0A6P6RS72_9EIME</name>
<evidence type="ECO:0000256" key="2">
    <source>
        <dbReference type="ARBA" id="ARBA00022448"/>
    </source>
</evidence>
<feature type="compositionally biased region" description="Low complexity" evidence="7">
    <location>
        <begin position="20"/>
        <end position="30"/>
    </location>
</feature>
<sequence length="1114" mass="120279">MTRFKKKVQEAQRKSSTSAQGQQHEQQPNQGTVAESTAPAEALPNQPVAAVVATGDSLPASLLRKPSEFRDPSESRGKGSVAFLGRDGLPVEPSSSRMIAKSPPGKAPAFSQGRQEAANTAGKARTPGDAMPIGTRKMSREGGTSVLSTCDPSEVHTPEPAPVSLSKSDDLRGSGLSPLPSLTGSFALAVTAQEEGERSRATCTGGVNWAFALFFFLEVFVNFDSGVVPAILPTLQKEFNLDGVTEGLLGALPYVGLSLSSPFVGRGLTLFSPKYFCLFTMLVNIVATGLFGLATNRWMLFFSRFLIGLTQSGISIYAPVWVDRFAPSDKLTLWMGLAQGGVVVGTMLGCVTAGALDAARQSGLEFFHWRHALAIQFLWLLVLVTVWGFTPRSLLEIQLKPSAVDDSDIVSSVSAVSMECVEFGASGEESISQNKARSFPPAFAAAANSQGSERKNRPILIGATTSVVPTSPMQSRRGRTALWFLNEEGGRRGSQRRPCCDMESRVICVAVLLVVSDLPEYLKDPLSNFLPLDFFASNAQPCRVSRLQSAATAGTRRTESSHHRQNGFGEEAIGYMEGSSLPRGIGAPLAQRECSVGRGNSACNEKCSRGVSLRRRNPWGHEESCGGGRRQSSNNFQYQMTFLTPHPTTLAFEALNWASGAQDPMLLVQRDARQPQAPSAQQSSGRVEGSFSGGGNGRGTPSTSRATAGEQAPSTVLQDGDAQDLSNIDLEKDTQGALPQDACAERRHSVGCSLGSTHALCSSAQSKAVPTHIWRCELSKGVMGRMRGLSSAIYCRPRPMRQGSQPPLKHSASVIRFEFCFRRFHCSSAVIVGALMLLYSNCCCLGGGLRALLQGFGRFSFCQCRFFWCLAFRSPLYVCVTFSLCALFFEVTAIQFWSITYFQEVLKRPASTVLVACNATAATAPILGVLGGGWLVDFVGGYKDERGMRRVMVILLSWATICFLLGIAAGCSTNFWIVVLCMWWIMFFGGGILPAATGIVITSVPVEVRAFGSGFCMMIYNLLGYVLGTFLPGILIEAASLVWGMRVIYLWSFNGLVGLALACCFLWRLEIKPTFISDVGSASTWTQQQDFENDNARRETQEGLQQKAVCVRVN</sequence>
<dbReference type="GO" id="GO:0016020">
    <property type="term" value="C:membrane"/>
    <property type="evidence" value="ECO:0007669"/>
    <property type="project" value="UniProtKB-SubCell"/>
</dbReference>
<keyword evidence="4 8" id="KW-1133">Transmembrane helix</keyword>
<dbReference type="Gene3D" id="1.20.1250.20">
    <property type="entry name" value="MFS general substrate transporter like domains"/>
    <property type="match status" value="2"/>
</dbReference>
<evidence type="ECO:0000256" key="1">
    <source>
        <dbReference type="ARBA" id="ARBA00004141"/>
    </source>
</evidence>
<dbReference type="AlphaFoldDB" id="A0A6P6RS72"/>
<dbReference type="Proteomes" id="UP000515125">
    <property type="component" value="Unplaced"/>
</dbReference>
<protein>
    <submittedName>
        <fullName evidence="11">Uncharacterized protein LOC34620255</fullName>
    </submittedName>
</protein>
<dbReference type="Pfam" id="PF07690">
    <property type="entry name" value="MFS_1"/>
    <property type="match status" value="1"/>
</dbReference>
<dbReference type="InterPro" id="IPR044770">
    <property type="entry name" value="MFS_spinster-like"/>
</dbReference>
<dbReference type="PANTHER" id="PTHR23505:SF9">
    <property type="entry name" value="PROTEIN, PUTATIVE-RELATED"/>
    <property type="match status" value="1"/>
</dbReference>
<gene>
    <name evidence="11" type="primary">LOC34620255</name>
</gene>
<keyword evidence="5 8" id="KW-0472">Membrane</keyword>
<evidence type="ECO:0000256" key="6">
    <source>
        <dbReference type="ARBA" id="ARBA00024338"/>
    </source>
</evidence>
<evidence type="ECO:0000256" key="8">
    <source>
        <dbReference type="SAM" id="Phobius"/>
    </source>
</evidence>
<accession>A0A6P6RS72</accession>
<dbReference type="PANTHER" id="PTHR23505">
    <property type="entry name" value="SPINSTER"/>
    <property type="match status" value="1"/>
</dbReference>
<keyword evidence="10" id="KW-1185">Reference proteome</keyword>
<feature type="transmembrane region" description="Helical" evidence="8">
    <location>
        <begin position="951"/>
        <end position="969"/>
    </location>
</feature>
<comment type="subcellular location">
    <subcellularLocation>
        <location evidence="1">Membrane</location>
        <topology evidence="1">Multi-pass membrane protein</topology>
    </subcellularLocation>
</comment>
<proteinExistence type="inferred from homology"/>
<feature type="domain" description="Major facilitator superfamily (MFS) profile" evidence="9">
    <location>
        <begin position="876"/>
        <end position="1114"/>
    </location>
</feature>
<dbReference type="SUPFAM" id="SSF103473">
    <property type="entry name" value="MFS general substrate transporter"/>
    <property type="match status" value="2"/>
</dbReference>
<evidence type="ECO:0000256" key="7">
    <source>
        <dbReference type="SAM" id="MobiDB-lite"/>
    </source>
</evidence>
<feature type="transmembrane region" description="Helical" evidence="8">
    <location>
        <begin position="275"/>
        <end position="294"/>
    </location>
</feature>
<evidence type="ECO:0000256" key="5">
    <source>
        <dbReference type="ARBA" id="ARBA00023136"/>
    </source>
</evidence>
<dbReference type="OrthoDB" id="331466at2759"/>
<feature type="region of interest" description="Disordered" evidence="7">
    <location>
        <begin position="671"/>
        <end position="721"/>
    </location>
</feature>
<feature type="transmembrane region" description="Helical" evidence="8">
    <location>
        <begin position="874"/>
        <end position="899"/>
    </location>
</feature>
<feature type="transmembrane region" description="Helical" evidence="8">
    <location>
        <begin position="371"/>
        <end position="390"/>
    </location>
</feature>
<dbReference type="PROSITE" id="PS50850">
    <property type="entry name" value="MFS"/>
    <property type="match status" value="1"/>
</dbReference>
<evidence type="ECO:0000313" key="10">
    <source>
        <dbReference type="Proteomes" id="UP000515125"/>
    </source>
</evidence>
<feature type="transmembrane region" description="Helical" evidence="8">
    <location>
        <begin position="919"/>
        <end position="939"/>
    </location>
</feature>
<dbReference type="InterPro" id="IPR036259">
    <property type="entry name" value="MFS_trans_sf"/>
</dbReference>
<feature type="transmembrane region" description="Helical" evidence="8">
    <location>
        <begin position="334"/>
        <end position="359"/>
    </location>
</feature>
<keyword evidence="2" id="KW-0813">Transport</keyword>
<keyword evidence="3 8" id="KW-0812">Transmembrane</keyword>
<feature type="region of interest" description="Disordered" evidence="7">
    <location>
        <begin position="1"/>
        <end position="174"/>
    </location>
</feature>
<feature type="compositionally biased region" description="Basic and acidic residues" evidence="7">
    <location>
        <begin position="65"/>
        <end position="77"/>
    </location>
</feature>
<dbReference type="InterPro" id="IPR020846">
    <property type="entry name" value="MFS_dom"/>
</dbReference>
<evidence type="ECO:0000259" key="9">
    <source>
        <dbReference type="PROSITE" id="PS50850"/>
    </source>
</evidence>
<feature type="transmembrane region" description="Helical" evidence="8">
    <location>
        <begin position="209"/>
        <end position="232"/>
    </location>
</feature>
<dbReference type="InterPro" id="IPR011701">
    <property type="entry name" value="MFS"/>
</dbReference>
<dbReference type="CDD" id="cd06174">
    <property type="entry name" value="MFS"/>
    <property type="match status" value="1"/>
</dbReference>